<organism evidence="2 3">
    <name type="scientific">Olleya namhaensis</name>
    <dbReference type="NCBI Taxonomy" id="1144750"/>
    <lineage>
        <taxon>Bacteria</taxon>
        <taxon>Pseudomonadati</taxon>
        <taxon>Bacteroidota</taxon>
        <taxon>Flavobacteriia</taxon>
        <taxon>Flavobacteriales</taxon>
        <taxon>Flavobacteriaceae</taxon>
    </lineage>
</organism>
<accession>A0A1I3IP59</accession>
<feature type="coiled-coil region" evidence="1">
    <location>
        <begin position="443"/>
        <end position="470"/>
    </location>
</feature>
<keyword evidence="1" id="KW-0175">Coiled coil</keyword>
<reference evidence="3" key="1">
    <citation type="submission" date="2016-10" db="EMBL/GenBank/DDBJ databases">
        <authorList>
            <person name="Varghese N."/>
            <person name="Submissions S."/>
        </authorList>
    </citation>
    <scope>NUCLEOTIDE SEQUENCE [LARGE SCALE GENOMIC DNA]</scope>
    <source>
        <strain evidence="3">DSM 28881</strain>
    </source>
</reference>
<name>A0A1I3IP59_9FLAO</name>
<proteinExistence type="predicted"/>
<gene>
    <name evidence="2" type="ORF">SAMN05443431_10151</name>
</gene>
<keyword evidence="3" id="KW-1185">Reference proteome</keyword>
<evidence type="ECO:0000313" key="2">
    <source>
        <dbReference type="EMBL" id="SFI49751.1"/>
    </source>
</evidence>
<dbReference type="EMBL" id="FORM01000001">
    <property type="protein sequence ID" value="SFI49751.1"/>
    <property type="molecule type" value="Genomic_DNA"/>
</dbReference>
<sequence>MNNLKYNLEIIGEKTNYTPHKEILDPIINSDKKIFEITADNSYGKTFILNLIAYALNAEKLDRDRILPSIKESISRYDDQDAYNLDYTIDLDLPDNKKLTLTKEKGRGKLVQIDNGAPISHNMLHKDLSIIYDVPTNPSERLNAVIKDLGVWNENLMLKFNKISRNLNDIIKEFDSVRNEEKIISLREKSLKYKNEIELKENKLNSKIIILKELNKLSNLRQLSSYLKIKFLSDTEVVKRTKAFKALKKPIKIEKKDELKIKQIALGLTNVERDFRMLISKLINFINSDNEIVELITENKTNAKHYDCIKETEIKEIILSDDYVVVQDKYIKSVEHIKNEVLMFINEKKSDKSYVINHSYTQFITLLENLIDNDIDYLLKTATTVDSSVLKTQLEVIIKEHKIKDYDSIKKFFRDELKPLKGLFAQYYRSHNAWVKESKKKLVNDTDSEYYELEAKLKEAKDKLKRVNSNVEITRGVCAKELNIDDLSKFDSLDKISNLEYNVKEKISNNDLSDNLSSSISNTKKEIEKLEKTKKDLEIEKRITDITYDKENAKNPSKYNDEQKNKIKTFSRIVRTIITNTSNFKTLISNIENGDLSKFKKTEDIRFIEIAGKIIAYSMDNKLLRKDGEFVELKFYDMVKQEFHCSDDLIIKKDDVSTGLASANYLKQRIENVEGKYVVVLLDEIGNMAQNALDKVIESIKKLETQNRLVLAVFTRPNSNGIKIIDY</sequence>
<protein>
    <submittedName>
        <fullName evidence="2">AAA domain-containing protein</fullName>
    </submittedName>
</protein>
<dbReference type="AlphaFoldDB" id="A0A1I3IP59"/>
<dbReference type="Proteomes" id="UP000199559">
    <property type="component" value="Unassembled WGS sequence"/>
</dbReference>
<evidence type="ECO:0000256" key="1">
    <source>
        <dbReference type="SAM" id="Coils"/>
    </source>
</evidence>
<dbReference type="STRING" id="1144750.SAMN05443431_10151"/>
<evidence type="ECO:0000313" key="3">
    <source>
        <dbReference type="Proteomes" id="UP000199559"/>
    </source>
</evidence>
<feature type="coiled-coil region" evidence="1">
    <location>
        <begin position="513"/>
        <end position="547"/>
    </location>
</feature>
<dbReference type="RefSeq" id="WP_090836433.1">
    <property type="nucleotide sequence ID" value="NZ_FORM01000001.1"/>
</dbReference>